<organism evidence="2 3">
    <name type="scientific">Niabella drilacis (strain DSM 25811 / CCM 8410 / CCUG 62505 / LMG 26954 / E90)</name>
    <dbReference type="NCBI Taxonomy" id="1285928"/>
    <lineage>
        <taxon>Bacteria</taxon>
        <taxon>Pseudomonadati</taxon>
        <taxon>Bacteroidota</taxon>
        <taxon>Chitinophagia</taxon>
        <taxon>Chitinophagales</taxon>
        <taxon>Chitinophagaceae</taxon>
        <taxon>Niabella</taxon>
    </lineage>
</organism>
<evidence type="ECO:0000313" key="3">
    <source>
        <dbReference type="Proteomes" id="UP000198757"/>
    </source>
</evidence>
<gene>
    <name evidence="2" type="ORF">SAMN04487894_101152</name>
</gene>
<name>A0A1G6IBN7_NIADE</name>
<sequence>MKSMFKFLSLLLIATTVVFASCSKDDDPADNNLFVGTYRGSVTYTGDKTVSNPNGSVTVVKTGDRYDFKFSDGIPSITNVNIPKGTNSQVSITPDGYTGSISIDAKNLKIGLIKEGNNWGADCKR</sequence>
<keyword evidence="3" id="KW-1185">Reference proteome</keyword>
<dbReference type="PROSITE" id="PS51257">
    <property type="entry name" value="PROKAR_LIPOPROTEIN"/>
    <property type="match status" value="1"/>
</dbReference>
<evidence type="ECO:0000313" key="2">
    <source>
        <dbReference type="EMBL" id="SDC03425.1"/>
    </source>
</evidence>
<dbReference type="Proteomes" id="UP000198757">
    <property type="component" value="Unassembled WGS sequence"/>
</dbReference>
<feature type="chain" id="PRO_5011723759" evidence="1">
    <location>
        <begin position="21"/>
        <end position="125"/>
    </location>
</feature>
<accession>A0A1G6IBN7</accession>
<dbReference type="RefSeq" id="WP_090388126.1">
    <property type="nucleotide sequence ID" value="NZ_FMZO01000001.1"/>
</dbReference>
<protein>
    <submittedName>
        <fullName evidence="2">Uncharacterized protein</fullName>
    </submittedName>
</protein>
<keyword evidence="1" id="KW-0732">Signal</keyword>
<evidence type="ECO:0000256" key="1">
    <source>
        <dbReference type="SAM" id="SignalP"/>
    </source>
</evidence>
<dbReference type="EMBL" id="FMZO01000001">
    <property type="protein sequence ID" value="SDC03425.1"/>
    <property type="molecule type" value="Genomic_DNA"/>
</dbReference>
<feature type="signal peptide" evidence="1">
    <location>
        <begin position="1"/>
        <end position="20"/>
    </location>
</feature>
<reference evidence="3" key="1">
    <citation type="submission" date="2016-10" db="EMBL/GenBank/DDBJ databases">
        <authorList>
            <person name="Varghese N."/>
            <person name="Submissions S."/>
        </authorList>
    </citation>
    <scope>NUCLEOTIDE SEQUENCE [LARGE SCALE GENOMIC DNA]</scope>
    <source>
        <strain evidence="3">DSM 25811 / CCM 8410 / LMG 26954 / E90</strain>
    </source>
</reference>
<dbReference type="AlphaFoldDB" id="A0A1G6IBN7"/>
<dbReference type="OrthoDB" id="711418at2"/>
<proteinExistence type="predicted"/>